<feature type="DNA-binding region" description="Homeobox" evidence="9">
    <location>
        <begin position="246"/>
        <end position="305"/>
    </location>
</feature>
<dbReference type="InterPro" id="IPR017970">
    <property type="entry name" value="Homeobox_CS"/>
</dbReference>
<dbReference type="PANTHER" id="PTHR24208:SF168">
    <property type="entry name" value="PROTEIN APTEROUS"/>
    <property type="match status" value="1"/>
</dbReference>
<proteinExistence type="predicted"/>
<feature type="compositionally biased region" description="Gly residues" evidence="12">
    <location>
        <begin position="313"/>
        <end position="324"/>
    </location>
</feature>
<dbReference type="PROSITE" id="PS50071">
    <property type="entry name" value="HOMEOBOX_2"/>
    <property type="match status" value="1"/>
</dbReference>
<dbReference type="SMART" id="SM00389">
    <property type="entry name" value="HOX"/>
    <property type="match status" value="1"/>
</dbReference>
<feature type="compositionally biased region" description="Polar residues" evidence="12">
    <location>
        <begin position="232"/>
        <end position="243"/>
    </location>
</feature>
<evidence type="ECO:0000256" key="3">
    <source>
        <dbReference type="ARBA" id="ARBA00022737"/>
    </source>
</evidence>
<dbReference type="PANTHER" id="PTHR24208">
    <property type="entry name" value="LIM/HOMEOBOX PROTEIN LHX"/>
    <property type="match status" value="1"/>
</dbReference>
<feature type="compositionally biased region" description="Basic residues" evidence="12">
    <location>
        <begin position="178"/>
        <end position="188"/>
    </location>
</feature>
<evidence type="ECO:0000313" key="16">
    <source>
        <dbReference type="RefSeq" id="XP_017771154.1"/>
    </source>
</evidence>
<feature type="region of interest" description="Disordered" evidence="12">
    <location>
        <begin position="165"/>
        <end position="201"/>
    </location>
</feature>
<dbReference type="InterPro" id="IPR001781">
    <property type="entry name" value="Znf_LIM"/>
</dbReference>
<evidence type="ECO:0000256" key="9">
    <source>
        <dbReference type="PROSITE-ProRule" id="PRU00108"/>
    </source>
</evidence>
<sequence length="362" mass="40499">MLKDRELIERGGSSPCSSVGGSSVEAATCGGCGGRIHDRFYLLAVDRQWHAHCLKCCECNLPLDSELTCFARDGNIYCKEDYYRMFAVSRCGRCHAGISANELVMRARDLVYHLHCFSCSSCGIPLSKGDHFGMREGLVYCRPHYELLDFCDPSGDPMDMVYRSSDSPGAYYPTTPPQHHKGRPRKRKLGAENDPPCGELPVTMRMAQSTLEMLQQGDLSSSMDSLSYDSSVTSPASSTGHQSQRTKRMRTSFKHHQLRTMKTYFAINQNPDAKDLKQLAQKTGLSKRVLQVWFQNARAKWRRNIMRQEGSQGNQGQGPNGQSGSGNSLMDTSSLPHQTSLDDIHHHIHSQNSQTLNFGDMY</sequence>
<dbReference type="CDD" id="cd09377">
    <property type="entry name" value="LIM2_Lhx2_Lhx9"/>
    <property type="match status" value="1"/>
</dbReference>
<dbReference type="PROSITE" id="PS00478">
    <property type="entry name" value="LIM_DOMAIN_1"/>
    <property type="match status" value="2"/>
</dbReference>
<evidence type="ECO:0000259" key="13">
    <source>
        <dbReference type="PROSITE" id="PS50023"/>
    </source>
</evidence>
<keyword evidence="6 9" id="KW-0238">DNA-binding</keyword>
<accession>A0ABM1M9A4</accession>
<dbReference type="Pfam" id="PF00046">
    <property type="entry name" value="Homeodomain"/>
    <property type="match status" value="1"/>
</dbReference>
<reference evidence="16" key="1">
    <citation type="submission" date="2025-08" db="UniProtKB">
        <authorList>
            <consortium name="RefSeq"/>
        </authorList>
    </citation>
    <scope>IDENTIFICATION</scope>
</reference>
<feature type="domain" description="LIM zinc-binding" evidence="13">
    <location>
        <begin position="27"/>
        <end position="88"/>
    </location>
</feature>
<dbReference type="InterPro" id="IPR009057">
    <property type="entry name" value="Homeodomain-like_sf"/>
</dbReference>
<dbReference type="PROSITE" id="PS00027">
    <property type="entry name" value="HOMEOBOX_1"/>
    <property type="match status" value="1"/>
</dbReference>
<evidence type="ECO:0000256" key="10">
    <source>
        <dbReference type="PROSITE-ProRule" id="PRU00125"/>
    </source>
</evidence>
<evidence type="ECO:0000259" key="14">
    <source>
        <dbReference type="PROSITE" id="PS50071"/>
    </source>
</evidence>
<dbReference type="Gene3D" id="2.10.110.10">
    <property type="entry name" value="Cysteine Rich Protein"/>
    <property type="match status" value="2"/>
</dbReference>
<evidence type="ECO:0000256" key="4">
    <source>
        <dbReference type="ARBA" id="ARBA00022833"/>
    </source>
</evidence>
<keyword evidence="3" id="KW-0677">Repeat</keyword>
<feature type="compositionally biased region" description="Low complexity" evidence="12">
    <location>
        <begin position="11"/>
        <end position="21"/>
    </location>
</feature>
<evidence type="ECO:0000313" key="15">
    <source>
        <dbReference type="Proteomes" id="UP000695000"/>
    </source>
</evidence>
<organism evidence="15 16">
    <name type="scientific">Nicrophorus vespilloides</name>
    <name type="common">Boreal carrion beetle</name>
    <dbReference type="NCBI Taxonomy" id="110193"/>
    <lineage>
        <taxon>Eukaryota</taxon>
        <taxon>Metazoa</taxon>
        <taxon>Ecdysozoa</taxon>
        <taxon>Arthropoda</taxon>
        <taxon>Hexapoda</taxon>
        <taxon>Insecta</taxon>
        <taxon>Pterygota</taxon>
        <taxon>Neoptera</taxon>
        <taxon>Endopterygota</taxon>
        <taxon>Coleoptera</taxon>
        <taxon>Polyphaga</taxon>
        <taxon>Staphyliniformia</taxon>
        <taxon>Silphidae</taxon>
        <taxon>Nicrophorinae</taxon>
        <taxon>Nicrophorus</taxon>
    </lineage>
</organism>
<evidence type="ECO:0000256" key="2">
    <source>
        <dbReference type="ARBA" id="ARBA00022723"/>
    </source>
</evidence>
<evidence type="ECO:0000256" key="7">
    <source>
        <dbReference type="ARBA" id="ARBA00023155"/>
    </source>
</evidence>
<dbReference type="SUPFAM" id="SSF46689">
    <property type="entry name" value="Homeodomain-like"/>
    <property type="match status" value="1"/>
</dbReference>
<keyword evidence="4 10" id="KW-0862">Zinc</keyword>
<feature type="region of interest" description="Disordered" evidence="12">
    <location>
        <begin position="1"/>
        <end position="21"/>
    </location>
</feature>
<dbReference type="PROSITE" id="PS50023">
    <property type="entry name" value="LIM_DOMAIN_2"/>
    <property type="match status" value="2"/>
</dbReference>
<dbReference type="CDD" id="cd09369">
    <property type="entry name" value="LIM1_Lhx2_Lhx9"/>
    <property type="match status" value="1"/>
</dbReference>
<protein>
    <submittedName>
        <fullName evidence="16">LIM/homeobox protein Lhx9-like</fullName>
    </submittedName>
</protein>
<keyword evidence="8 9" id="KW-0539">Nucleus</keyword>
<evidence type="ECO:0000256" key="8">
    <source>
        <dbReference type="ARBA" id="ARBA00023242"/>
    </source>
</evidence>
<keyword evidence="2 10" id="KW-0479">Metal-binding</keyword>
<dbReference type="Proteomes" id="UP000695000">
    <property type="component" value="Unplaced"/>
</dbReference>
<dbReference type="GeneID" id="108558678"/>
<name>A0ABM1M9A4_NICVS</name>
<evidence type="ECO:0000256" key="11">
    <source>
        <dbReference type="RuleBase" id="RU000682"/>
    </source>
</evidence>
<feature type="region of interest" description="Disordered" evidence="12">
    <location>
        <begin position="309"/>
        <end position="339"/>
    </location>
</feature>
<feature type="domain" description="Homeobox" evidence="14">
    <location>
        <begin position="244"/>
        <end position="304"/>
    </location>
</feature>
<dbReference type="InterPro" id="IPR001356">
    <property type="entry name" value="HD"/>
</dbReference>
<dbReference type="SMART" id="SM00132">
    <property type="entry name" value="LIM"/>
    <property type="match status" value="2"/>
</dbReference>
<keyword evidence="15" id="KW-1185">Reference proteome</keyword>
<evidence type="ECO:0000256" key="12">
    <source>
        <dbReference type="SAM" id="MobiDB-lite"/>
    </source>
</evidence>
<dbReference type="SUPFAM" id="SSF57716">
    <property type="entry name" value="Glucocorticoid receptor-like (DNA-binding domain)"/>
    <property type="match status" value="2"/>
</dbReference>
<keyword evidence="5 10" id="KW-0440">LIM domain</keyword>
<dbReference type="Gene3D" id="1.10.10.60">
    <property type="entry name" value="Homeodomain-like"/>
    <property type="match status" value="1"/>
</dbReference>
<dbReference type="CDD" id="cd00086">
    <property type="entry name" value="homeodomain"/>
    <property type="match status" value="1"/>
</dbReference>
<feature type="compositionally biased region" description="Low complexity" evidence="12">
    <location>
        <begin position="218"/>
        <end position="231"/>
    </location>
</feature>
<feature type="domain" description="LIM zinc-binding" evidence="13">
    <location>
        <begin position="89"/>
        <end position="151"/>
    </location>
</feature>
<dbReference type="RefSeq" id="XP_017771154.1">
    <property type="nucleotide sequence ID" value="XM_017915665.1"/>
</dbReference>
<evidence type="ECO:0000256" key="1">
    <source>
        <dbReference type="ARBA" id="ARBA00004123"/>
    </source>
</evidence>
<dbReference type="InterPro" id="IPR050453">
    <property type="entry name" value="LIM_Homeobox_TF"/>
</dbReference>
<gene>
    <name evidence="16" type="primary">LOC108558678</name>
</gene>
<feature type="compositionally biased region" description="Polar residues" evidence="12">
    <location>
        <begin position="329"/>
        <end position="339"/>
    </location>
</feature>
<comment type="subcellular location">
    <subcellularLocation>
        <location evidence="1 9 11">Nucleus</location>
    </subcellularLocation>
</comment>
<evidence type="ECO:0000256" key="6">
    <source>
        <dbReference type="ARBA" id="ARBA00023125"/>
    </source>
</evidence>
<dbReference type="Pfam" id="PF00412">
    <property type="entry name" value="LIM"/>
    <property type="match status" value="2"/>
</dbReference>
<feature type="region of interest" description="Disordered" evidence="12">
    <location>
        <begin position="217"/>
        <end position="249"/>
    </location>
</feature>
<evidence type="ECO:0000256" key="5">
    <source>
        <dbReference type="ARBA" id="ARBA00023038"/>
    </source>
</evidence>
<keyword evidence="7 9" id="KW-0371">Homeobox</keyword>